<dbReference type="RefSeq" id="WP_219080500.1">
    <property type="nucleotide sequence ID" value="NZ_CP079216.1"/>
</dbReference>
<dbReference type="EMBL" id="CP079216">
    <property type="protein sequence ID" value="QXT62013.1"/>
    <property type="molecule type" value="Genomic_DNA"/>
</dbReference>
<evidence type="ECO:0000256" key="1">
    <source>
        <dbReference type="ARBA" id="ARBA00004496"/>
    </source>
</evidence>
<comment type="subcellular location">
    <subcellularLocation>
        <location evidence="1">Cytoplasm</location>
    </subcellularLocation>
</comment>
<accession>A0ABX8SIP4</accession>
<feature type="region of interest" description="Disordered" evidence="9">
    <location>
        <begin position="281"/>
        <end position="315"/>
    </location>
</feature>
<sequence>MSLTLDEVRQIRFRMTRRGDVGYQVGDVDTFIDKVEVTFDEFEKERERLRREIDSVQATNVSPAAGDDSDLRSELKGKDDTIAQLRAEVDRLNSAISAGGDATAAQAAAEGRVRELTAQNEQLQNQLDQVRTEFDKARSERVTNVAGTQHLTVTASEDAAPAVTRLLQMATDQATTLVNEAQAEAQRKLAEAEQRATEIKTDARTKADRVESEARVNAEQLTNQAEARAAAVDQQAADRRRELFSDLEREQGELAGKVTALRGFESSYRQNLTESLKRFLGSVNDDHPEPGDVPELAQRPSETPRLDALASGDQS</sequence>
<evidence type="ECO:0000256" key="2">
    <source>
        <dbReference type="ARBA" id="ARBA00018787"/>
    </source>
</evidence>
<gene>
    <name evidence="10" type="ORF">KDB89_09480</name>
</gene>
<dbReference type="PANTHER" id="PTHR35794:SF1">
    <property type="entry name" value="CELL CYCLE PROTEIN GPSB"/>
    <property type="match status" value="1"/>
</dbReference>
<evidence type="ECO:0000256" key="7">
    <source>
        <dbReference type="ARBA" id="ARBA00031737"/>
    </source>
</evidence>
<dbReference type="NCBIfam" id="TIGR03544">
    <property type="entry name" value="DivI1A_domain"/>
    <property type="match status" value="1"/>
</dbReference>
<keyword evidence="5 8" id="KW-0175">Coiled coil</keyword>
<evidence type="ECO:0000256" key="5">
    <source>
        <dbReference type="ARBA" id="ARBA00023054"/>
    </source>
</evidence>
<evidence type="ECO:0000256" key="6">
    <source>
        <dbReference type="ARBA" id="ARBA00023306"/>
    </source>
</evidence>
<keyword evidence="6" id="KW-0131">Cell cycle</keyword>
<evidence type="ECO:0000256" key="3">
    <source>
        <dbReference type="ARBA" id="ARBA00022490"/>
    </source>
</evidence>
<evidence type="ECO:0000313" key="11">
    <source>
        <dbReference type="Proteomes" id="UP000824504"/>
    </source>
</evidence>
<reference evidence="10 11" key="1">
    <citation type="submission" date="2021-07" db="EMBL/GenBank/DDBJ databases">
        <title>complete genome sequencing of Tessaracoccus sp.J1M15.</title>
        <authorList>
            <person name="Bae J.-W."/>
            <person name="Kim D.-y."/>
        </authorList>
    </citation>
    <scope>NUCLEOTIDE SEQUENCE [LARGE SCALE GENOMIC DNA]</scope>
    <source>
        <strain evidence="10 11">J1M15</strain>
    </source>
</reference>
<dbReference type="InterPro" id="IPR007793">
    <property type="entry name" value="DivIVA_fam"/>
</dbReference>
<dbReference type="PANTHER" id="PTHR35794">
    <property type="entry name" value="CELL DIVISION PROTEIN DIVIVA"/>
    <property type="match status" value="1"/>
</dbReference>
<name>A0ABX8SIP4_9ACTN</name>
<dbReference type="InterPro" id="IPR019933">
    <property type="entry name" value="DivIVA_domain"/>
</dbReference>
<keyword evidence="11" id="KW-1185">Reference proteome</keyword>
<evidence type="ECO:0000313" key="10">
    <source>
        <dbReference type="EMBL" id="QXT62013.1"/>
    </source>
</evidence>
<keyword evidence="3" id="KW-0963">Cytoplasm</keyword>
<dbReference type="Proteomes" id="UP000824504">
    <property type="component" value="Chromosome"/>
</dbReference>
<evidence type="ECO:0000256" key="9">
    <source>
        <dbReference type="SAM" id="MobiDB-lite"/>
    </source>
</evidence>
<feature type="coiled-coil region" evidence="8">
    <location>
        <begin position="32"/>
        <end position="140"/>
    </location>
</feature>
<evidence type="ECO:0000256" key="4">
    <source>
        <dbReference type="ARBA" id="ARBA00022618"/>
    </source>
</evidence>
<proteinExistence type="predicted"/>
<organism evidence="10 11">
    <name type="scientific">Tessaracoccus palaemonis</name>
    <dbReference type="NCBI Taxonomy" id="2829499"/>
    <lineage>
        <taxon>Bacteria</taxon>
        <taxon>Bacillati</taxon>
        <taxon>Actinomycetota</taxon>
        <taxon>Actinomycetes</taxon>
        <taxon>Propionibacteriales</taxon>
        <taxon>Propionibacteriaceae</taxon>
        <taxon>Tessaracoccus</taxon>
    </lineage>
</organism>
<keyword evidence="4" id="KW-0132">Cell division</keyword>
<protein>
    <recommendedName>
        <fullName evidence="2">Cell wall synthesis protein Wag31</fullName>
    </recommendedName>
    <alternativeName>
        <fullName evidence="7">Antigen 84</fullName>
    </alternativeName>
</protein>
<evidence type="ECO:0000256" key="8">
    <source>
        <dbReference type="SAM" id="Coils"/>
    </source>
</evidence>